<organism evidence="10 11">
    <name type="scientific">Rhodohalobacter barkolensis</name>
    <dbReference type="NCBI Taxonomy" id="2053187"/>
    <lineage>
        <taxon>Bacteria</taxon>
        <taxon>Pseudomonadati</taxon>
        <taxon>Balneolota</taxon>
        <taxon>Balneolia</taxon>
        <taxon>Balneolales</taxon>
        <taxon>Balneolaceae</taxon>
        <taxon>Rhodohalobacter</taxon>
    </lineage>
</organism>
<sequence>MRTLIASVKIFLLITFTLSLYLIYLLAYAFVRLVRLPYEPLRNLYMYTWSKGMCIVLNIRVKTEGEPPEAPFFLVSNHLSYIDIIPLYLNLKCTFVAKKEVRSWPLLGFMVKTMGVIFIDRSIKRDVTRVNEILSKSLNKYQGMILFPEGTTSGGDQLLPFRPSLLDYPASEEIPVYYSTIWYSTAEEKGDPPADISVCFYGKRDPFHKHVMKLAKNRRVDCTIRFCSTPVQCGDRKILAQKLHQGMSKIFEPTR</sequence>
<proteinExistence type="predicted"/>
<evidence type="ECO:0000313" key="11">
    <source>
        <dbReference type="Proteomes" id="UP000233398"/>
    </source>
</evidence>
<evidence type="ECO:0000256" key="6">
    <source>
        <dbReference type="ARBA" id="ARBA00023136"/>
    </source>
</evidence>
<evidence type="ECO:0000256" key="5">
    <source>
        <dbReference type="ARBA" id="ARBA00023098"/>
    </source>
</evidence>
<feature type="transmembrane region" description="Helical" evidence="8">
    <location>
        <begin position="12"/>
        <end position="31"/>
    </location>
</feature>
<dbReference type="Pfam" id="PF01553">
    <property type="entry name" value="Acyltransferase"/>
    <property type="match status" value="1"/>
</dbReference>
<dbReference type="PANTHER" id="PTHR23063">
    <property type="entry name" value="PHOSPHOLIPID ACYLTRANSFERASE"/>
    <property type="match status" value="1"/>
</dbReference>
<keyword evidence="2" id="KW-0808">Transferase</keyword>
<evidence type="ECO:0000256" key="8">
    <source>
        <dbReference type="SAM" id="Phobius"/>
    </source>
</evidence>
<dbReference type="SUPFAM" id="SSF69593">
    <property type="entry name" value="Glycerol-3-phosphate (1)-acyltransferase"/>
    <property type="match status" value="1"/>
</dbReference>
<comment type="caution">
    <text evidence="10">The sequence shown here is derived from an EMBL/GenBank/DDBJ whole genome shotgun (WGS) entry which is preliminary data.</text>
</comment>
<evidence type="ECO:0000313" key="10">
    <source>
        <dbReference type="EMBL" id="PKD43194.1"/>
    </source>
</evidence>
<dbReference type="PANTHER" id="PTHR23063:SF52">
    <property type="entry name" value="LYSOPHOSPHATIDYLCHOLINE ACYLTRANSFERASE"/>
    <property type="match status" value="1"/>
</dbReference>
<accession>A0A2N0VG78</accession>
<dbReference type="RefSeq" id="WP_101073668.1">
    <property type="nucleotide sequence ID" value="NZ_PISP01000003.1"/>
</dbReference>
<evidence type="ECO:0000256" key="4">
    <source>
        <dbReference type="ARBA" id="ARBA00022989"/>
    </source>
</evidence>
<dbReference type="EMBL" id="PISP01000003">
    <property type="protein sequence ID" value="PKD43194.1"/>
    <property type="molecule type" value="Genomic_DNA"/>
</dbReference>
<keyword evidence="6 8" id="KW-0472">Membrane</keyword>
<gene>
    <name evidence="10" type="ORF">CWD77_11295</name>
</gene>
<keyword evidence="11" id="KW-1185">Reference proteome</keyword>
<dbReference type="GO" id="GO:0016020">
    <property type="term" value="C:membrane"/>
    <property type="evidence" value="ECO:0007669"/>
    <property type="project" value="UniProtKB-SubCell"/>
</dbReference>
<name>A0A2N0VG78_9BACT</name>
<dbReference type="AlphaFoldDB" id="A0A2N0VG78"/>
<evidence type="ECO:0000256" key="3">
    <source>
        <dbReference type="ARBA" id="ARBA00022692"/>
    </source>
</evidence>
<evidence type="ECO:0000259" key="9">
    <source>
        <dbReference type="SMART" id="SM00563"/>
    </source>
</evidence>
<feature type="domain" description="Phospholipid/glycerol acyltransferase" evidence="9">
    <location>
        <begin position="72"/>
        <end position="184"/>
    </location>
</feature>
<dbReference type="InterPro" id="IPR002123">
    <property type="entry name" value="Plipid/glycerol_acylTrfase"/>
</dbReference>
<dbReference type="Proteomes" id="UP000233398">
    <property type="component" value="Unassembled WGS sequence"/>
</dbReference>
<dbReference type="SMART" id="SM00563">
    <property type="entry name" value="PlsC"/>
    <property type="match status" value="1"/>
</dbReference>
<keyword evidence="7" id="KW-0012">Acyltransferase</keyword>
<evidence type="ECO:0000256" key="1">
    <source>
        <dbReference type="ARBA" id="ARBA00004370"/>
    </source>
</evidence>
<comment type="subcellular location">
    <subcellularLocation>
        <location evidence="1">Membrane</location>
    </subcellularLocation>
</comment>
<keyword evidence="4 8" id="KW-1133">Transmembrane helix</keyword>
<dbReference type="OrthoDB" id="9803035at2"/>
<protein>
    <recommendedName>
        <fullName evidence="9">Phospholipid/glycerol acyltransferase domain-containing protein</fullName>
    </recommendedName>
</protein>
<evidence type="ECO:0000256" key="7">
    <source>
        <dbReference type="ARBA" id="ARBA00023315"/>
    </source>
</evidence>
<dbReference type="GO" id="GO:0016746">
    <property type="term" value="F:acyltransferase activity"/>
    <property type="evidence" value="ECO:0007669"/>
    <property type="project" value="UniProtKB-KW"/>
</dbReference>
<reference evidence="10 11" key="1">
    <citation type="submission" date="2017-11" db="EMBL/GenBank/DDBJ databases">
        <title>Rhodohalobacter 15182 sp. nov., isolated from a salt lake.</title>
        <authorList>
            <person name="Han S."/>
        </authorList>
    </citation>
    <scope>NUCLEOTIDE SEQUENCE [LARGE SCALE GENOMIC DNA]</scope>
    <source>
        <strain evidence="10 11">15182</strain>
    </source>
</reference>
<keyword evidence="3 8" id="KW-0812">Transmembrane</keyword>
<dbReference type="CDD" id="cd07989">
    <property type="entry name" value="LPLAT_AGPAT-like"/>
    <property type="match status" value="1"/>
</dbReference>
<dbReference type="GO" id="GO:0006629">
    <property type="term" value="P:lipid metabolic process"/>
    <property type="evidence" value="ECO:0007669"/>
    <property type="project" value="UniProtKB-KW"/>
</dbReference>
<keyword evidence="5" id="KW-0443">Lipid metabolism</keyword>
<evidence type="ECO:0000256" key="2">
    <source>
        <dbReference type="ARBA" id="ARBA00022679"/>
    </source>
</evidence>